<reference evidence="2 3" key="1">
    <citation type="submission" date="2019-03" db="EMBL/GenBank/DDBJ databases">
        <title>First draft genome of Liparis tanakae, snailfish: a comprehensive survey of snailfish specific genes.</title>
        <authorList>
            <person name="Kim W."/>
            <person name="Song I."/>
            <person name="Jeong J.-H."/>
            <person name="Kim D."/>
            <person name="Kim S."/>
            <person name="Ryu S."/>
            <person name="Song J.Y."/>
            <person name="Lee S.K."/>
        </authorList>
    </citation>
    <scope>NUCLEOTIDE SEQUENCE [LARGE SCALE GENOMIC DNA]</scope>
    <source>
        <tissue evidence="2">Muscle</tissue>
    </source>
</reference>
<feature type="region of interest" description="Disordered" evidence="1">
    <location>
        <begin position="40"/>
        <end position="105"/>
    </location>
</feature>
<name>A0A4Z2G4M9_9TELE</name>
<gene>
    <name evidence="2" type="ORF">EYF80_041271</name>
</gene>
<comment type="caution">
    <text evidence="2">The sequence shown here is derived from an EMBL/GenBank/DDBJ whole genome shotgun (WGS) entry which is preliminary data.</text>
</comment>
<evidence type="ECO:0000313" key="3">
    <source>
        <dbReference type="Proteomes" id="UP000314294"/>
    </source>
</evidence>
<dbReference type="EMBL" id="SRLO01000693">
    <property type="protein sequence ID" value="TNN48527.1"/>
    <property type="molecule type" value="Genomic_DNA"/>
</dbReference>
<proteinExistence type="predicted"/>
<sequence length="105" mass="11205">MDRGLRHGVIFLHLRSYKRLCFSELAAFGTAECTRGFTANSLPSIERDGSGPVAPGRGTAVHRSLDGPPTRRTGAGRGAADTHGASLFQRKQPKGNSNIRAKMGN</sequence>
<feature type="compositionally biased region" description="Low complexity" evidence="1">
    <location>
        <begin position="66"/>
        <end position="82"/>
    </location>
</feature>
<organism evidence="2 3">
    <name type="scientific">Liparis tanakae</name>
    <name type="common">Tanaka's snailfish</name>
    <dbReference type="NCBI Taxonomy" id="230148"/>
    <lineage>
        <taxon>Eukaryota</taxon>
        <taxon>Metazoa</taxon>
        <taxon>Chordata</taxon>
        <taxon>Craniata</taxon>
        <taxon>Vertebrata</taxon>
        <taxon>Euteleostomi</taxon>
        <taxon>Actinopterygii</taxon>
        <taxon>Neopterygii</taxon>
        <taxon>Teleostei</taxon>
        <taxon>Neoteleostei</taxon>
        <taxon>Acanthomorphata</taxon>
        <taxon>Eupercaria</taxon>
        <taxon>Perciformes</taxon>
        <taxon>Cottioidei</taxon>
        <taxon>Cottales</taxon>
        <taxon>Liparidae</taxon>
        <taxon>Liparis</taxon>
    </lineage>
</organism>
<keyword evidence="3" id="KW-1185">Reference proteome</keyword>
<protein>
    <submittedName>
        <fullName evidence="2">Uncharacterized protein</fullName>
    </submittedName>
</protein>
<evidence type="ECO:0000256" key="1">
    <source>
        <dbReference type="SAM" id="MobiDB-lite"/>
    </source>
</evidence>
<dbReference type="Proteomes" id="UP000314294">
    <property type="component" value="Unassembled WGS sequence"/>
</dbReference>
<accession>A0A4Z2G4M9</accession>
<dbReference type="AlphaFoldDB" id="A0A4Z2G4M9"/>
<evidence type="ECO:0000313" key="2">
    <source>
        <dbReference type="EMBL" id="TNN48527.1"/>
    </source>
</evidence>